<protein>
    <submittedName>
        <fullName evidence="1">Uncharacterized protein</fullName>
    </submittedName>
</protein>
<accession>A0ACC3D6I5</accession>
<reference evidence="1" key="1">
    <citation type="submission" date="2024-09" db="EMBL/GenBank/DDBJ databases">
        <title>Black Yeasts Isolated from many extreme environments.</title>
        <authorList>
            <person name="Coleine C."/>
            <person name="Stajich J.E."/>
            <person name="Selbmann L."/>
        </authorList>
    </citation>
    <scope>NUCLEOTIDE SEQUENCE</scope>
    <source>
        <strain evidence="1">CCFEE 5737</strain>
    </source>
</reference>
<evidence type="ECO:0000313" key="2">
    <source>
        <dbReference type="Proteomes" id="UP001186974"/>
    </source>
</evidence>
<evidence type="ECO:0000313" key="1">
    <source>
        <dbReference type="EMBL" id="KAK3062464.1"/>
    </source>
</evidence>
<proteinExistence type="predicted"/>
<organism evidence="1 2">
    <name type="scientific">Coniosporium uncinatum</name>
    <dbReference type="NCBI Taxonomy" id="93489"/>
    <lineage>
        <taxon>Eukaryota</taxon>
        <taxon>Fungi</taxon>
        <taxon>Dikarya</taxon>
        <taxon>Ascomycota</taxon>
        <taxon>Pezizomycotina</taxon>
        <taxon>Dothideomycetes</taxon>
        <taxon>Dothideomycetes incertae sedis</taxon>
        <taxon>Coniosporium</taxon>
    </lineage>
</organism>
<name>A0ACC3D6I5_9PEZI</name>
<dbReference type="EMBL" id="JAWDJW010007280">
    <property type="protein sequence ID" value="KAK3062464.1"/>
    <property type="molecule type" value="Genomic_DNA"/>
</dbReference>
<keyword evidence="2" id="KW-1185">Reference proteome</keyword>
<dbReference type="Proteomes" id="UP001186974">
    <property type="component" value="Unassembled WGS sequence"/>
</dbReference>
<comment type="caution">
    <text evidence="1">The sequence shown here is derived from an EMBL/GenBank/DDBJ whole genome shotgun (WGS) entry which is preliminary data.</text>
</comment>
<sequence>MEGQSSTNAPSPDALPMRIQKASSWLAQELGLHSLAVAGWDTYILLISRFFRMVAYGAIALILALYLAELDITDTQIGLFMTLTLLGDVVISLTLTIVADDIGRRLVLFFGALLMVASGIVFALASNYWVLLAAAVFGVISPSGNEIGPFRAIEESTLAHLSPSEARSDIFAWYVVTATIGTATGLGMGGIIVEHFQKTPGWTHLDAYRTLFWVYAGLGIIKAIITLLMSQQCEVDTKKDASTGTEHEPLVNGHADERDSTSCDEQRNCIEAARKSLLNGISNESRAVFVRLGLLFALDAFSSGMVPYSLINLFMDRKHHMPKDRLGAVMSATWFASSVSNIFASAISKRFGLIPTMVFTHLPSAVFLALIPIPSSLALCICFLVGRATLNSIDQAPRSAFVSAAFSAEERTTVMGAFNVLKTLSKSGGPIVTGVLAGGDRFWIAFVIAGVLQASYDFGLLAMFVNHKLRGAETTERNARNQDEQNPAEERPSSASSRG</sequence>
<gene>
    <name evidence="1" type="ORF">LTS18_004007</name>
</gene>